<comment type="caution">
    <text evidence="5">The sequence shown here is derived from an EMBL/GenBank/DDBJ whole genome shotgun (WGS) entry which is preliminary data.</text>
</comment>
<feature type="domain" description="HTH lacI-type" evidence="4">
    <location>
        <begin position="3"/>
        <end position="47"/>
    </location>
</feature>
<dbReference type="SMART" id="SM00354">
    <property type="entry name" value="HTH_LACI"/>
    <property type="match status" value="1"/>
</dbReference>
<protein>
    <submittedName>
        <fullName evidence="5">LacI family transcriptional regulator</fullName>
    </submittedName>
</protein>
<dbReference type="InterPro" id="IPR010982">
    <property type="entry name" value="Lambda_DNA-bd_dom_sf"/>
</dbReference>
<evidence type="ECO:0000256" key="2">
    <source>
        <dbReference type="ARBA" id="ARBA00023125"/>
    </source>
</evidence>
<dbReference type="CDD" id="cd01392">
    <property type="entry name" value="HTH_LacI"/>
    <property type="match status" value="1"/>
</dbReference>
<dbReference type="Pfam" id="PF00356">
    <property type="entry name" value="LacI"/>
    <property type="match status" value="1"/>
</dbReference>
<proteinExistence type="predicted"/>
<dbReference type="PROSITE" id="PS50932">
    <property type="entry name" value="HTH_LACI_2"/>
    <property type="match status" value="1"/>
</dbReference>
<dbReference type="InterPro" id="IPR000843">
    <property type="entry name" value="HTH_LacI"/>
</dbReference>
<dbReference type="Gene3D" id="3.40.50.2300">
    <property type="match status" value="2"/>
</dbReference>
<evidence type="ECO:0000259" key="4">
    <source>
        <dbReference type="PROSITE" id="PS50932"/>
    </source>
</evidence>
<name>A0A2S9QIJ6_9HYPH</name>
<dbReference type="SUPFAM" id="SSF53822">
    <property type="entry name" value="Periplasmic binding protein-like I"/>
    <property type="match status" value="1"/>
</dbReference>
<dbReference type="EMBL" id="PUEJ01000001">
    <property type="protein sequence ID" value="PRH89181.1"/>
    <property type="molecule type" value="Genomic_DNA"/>
</dbReference>
<dbReference type="Gene3D" id="1.10.260.40">
    <property type="entry name" value="lambda repressor-like DNA-binding domains"/>
    <property type="match status" value="1"/>
</dbReference>
<keyword evidence="6" id="KW-1185">Reference proteome</keyword>
<keyword evidence="2" id="KW-0238">DNA-binding</keyword>
<evidence type="ECO:0000313" key="5">
    <source>
        <dbReference type="EMBL" id="PRH89181.1"/>
    </source>
</evidence>
<dbReference type="AlphaFoldDB" id="A0A2S9QIJ6"/>
<evidence type="ECO:0000256" key="3">
    <source>
        <dbReference type="ARBA" id="ARBA00023163"/>
    </source>
</evidence>
<keyword evidence="1" id="KW-0805">Transcription regulation</keyword>
<evidence type="ECO:0000313" key="6">
    <source>
        <dbReference type="Proteomes" id="UP000237682"/>
    </source>
</evidence>
<dbReference type="Proteomes" id="UP000237682">
    <property type="component" value="Unassembled WGS sequence"/>
</dbReference>
<keyword evidence="3" id="KW-0804">Transcription</keyword>
<sequence length="340" mass="36994">MRATLSDVAREAGFSSATVDRVLNGRPGVRGRTREIILETAQRLGYVLEDTEVQDAGNGRSLRLDFVLPSHSNAFMRKLCGQIAEQAAYRAGVDARIHTVDDFTPDRLARALYELQGETNGVGVIALDHPTVREAIRSLAATGIKIVTIVSDIQSVPRVAYVGIDNRAAGRLAGYLAGRFMGVGRTGKVGLLAGSLSYRGHEEREMGFRHILAEENPGLHIVELREMGDDNARAYAETKALLQHHPDLAAIYNIGAGIPGIARALKECGRANSVVFVGHEVTEDTKPLLLDGTLDAVIDQNPRVEAREALNTLIHSLRDQPIIAHPPRLQVVFKENIPEV</sequence>
<dbReference type="SUPFAM" id="SSF47413">
    <property type="entry name" value="lambda repressor-like DNA-binding domains"/>
    <property type="match status" value="1"/>
</dbReference>
<dbReference type="Pfam" id="PF13407">
    <property type="entry name" value="Peripla_BP_4"/>
    <property type="match status" value="1"/>
</dbReference>
<organism evidence="5 6">
    <name type="scientific">Labrys okinawensis</name>
    <dbReference type="NCBI Taxonomy" id="346911"/>
    <lineage>
        <taxon>Bacteria</taxon>
        <taxon>Pseudomonadati</taxon>
        <taxon>Pseudomonadota</taxon>
        <taxon>Alphaproteobacteria</taxon>
        <taxon>Hyphomicrobiales</taxon>
        <taxon>Xanthobacteraceae</taxon>
        <taxon>Labrys</taxon>
    </lineage>
</organism>
<dbReference type="CDD" id="cd06307">
    <property type="entry name" value="PBP1_sugar_binding"/>
    <property type="match status" value="1"/>
</dbReference>
<dbReference type="InterPro" id="IPR028082">
    <property type="entry name" value="Peripla_BP_I"/>
</dbReference>
<accession>A0A2S9QIJ6</accession>
<dbReference type="PANTHER" id="PTHR30146:SF152">
    <property type="entry name" value="TRANSCRIPTIONAL REGULATORY PROTEIN"/>
    <property type="match status" value="1"/>
</dbReference>
<gene>
    <name evidence="5" type="ORF">C5L14_00890</name>
</gene>
<dbReference type="InterPro" id="IPR025997">
    <property type="entry name" value="SBP_2_dom"/>
</dbReference>
<dbReference type="GO" id="GO:0003700">
    <property type="term" value="F:DNA-binding transcription factor activity"/>
    <property type="evidence" value="ECO:0007669"/>
    <property type="project" value="TreeGrafter"/>
</dbReference>
<reference evidence="5 6" key="1">
    <citation type="submission" date="2018-02" db="EMBL/GenBank/DDBJ databases">
        <title>Whole genome sequencing of endophytic bacterium.</title>
        <authorList>
            <person name="Eedara R."/>
            <person name="Podile A.R."/>
        </authorList>
    </citation>
    <scope>NUCLEOTIDE SEQUENCE [LARGE SCALE GENOMIC DNA]</scope>
    <source>
        <strain evidence="5 6">RP1T</strain>
    </source>
</reference>
<dbReference type="GO" id="GO:0000976">
    <property type="term" value="F:transcription cis-regulatory region binding"/>
    <property type="evidence" value="ECO:0007669"/>
    <property type="project" value="TreeGrafter"/>
</dbReference>
<dbReference type="RefSeq" id="WP_105860147.1">
    <property type="nucleotide sequence ID" value="NZ_PUEJ01000001.1"/>
</dbReference>
<evidence type="ECO:0000256" key="1">
    <source>
        <dbReference type="ARBA" id="ARBA00023015"/>
    </source>
</evidence>
<dbReference type="PANTHER" id="PTHR30146">
    <property type="entry name" value="LACI-RELATED TRANSCRIPTIONAL REPRESSOR"/>
    <property type="match status" value="1"/>
</dbReference>
<dbReference type="OrthoDB" id="9805774at2"/>